<comment type="caution">
    <text evidence="1">The sequence shown here is derived from an EMBL/GenBank/DDBJ whole genome shotgun (WGS) entry which is preliminary data.</text>
</comment>
<organism evidence="1 2">
    <name type="scientific">Ceratodon purpureus</name>
    <name type="common">Fire moss</name>
    <name type="synonym">Dicranum purpureum</name>
    <dbReference type="NCBI Taxonomy" id="3225"/>
    <lineage>
        <taxon>Eukaryota</taxon>
        <taxon>Viridiplantae</taxon>
        <taxon>Streptophyta</taxon>
        <taxon>Embryophyta</taxon>
        <taxon>Bryophyta</taxon>
        <taxon>Bryophytina</taxon>
        <taxon>Bryopsida</taxon>
        <taxon>Dicranidae</taxon>
        <taxon>Pseudoditrichales</taxon>
        <taxon>Ditrichaceae</taxon>
        <taxon>Ceratodon</taxon>
    </lineage>
</organism>
<name>A0A8T0IGT8_CERPU</name>
<dbReference type="AlphaFoldDB" id="A0A8T0IGT8"/>
<sequence length="115" mass="13498">MSEFVGCHHLVQGLGLSTILYECFKTQTSWMLMHLAWNFCIQGHLESSSWTFEVRQDKSYWFKINNNLFDCCHLDFGACLAWIHQHHAWPTRDTQTQLSIGIIIVSKANIKLYIY</sequence>
<dbReference type="EMBL" id="CM026423">
    <property type="protein sequence ID" value="KAG0582096.1"/>
    <property type="molecule type" value="Genomic_DNA"/>
</dbReference>
<reference evidence="1" key="1">
    <citation type="submission" date="2020-06" db="EMBL/GenBank/DDBJ databases">
        <title>WGS assembly of Ceratodon purpureus strain R40.</title>
        <authorList>
            <person name="Carey S.B."/>
            <person name="Jenkins J."/>
            <person name="Shu S."/>
            <person name="Lovell J.T."/>
            <person name="Sreedasyam A."/>
            <person name="Maumus F."/>
            <person name="Tiley G.P."/>
            <person name="Fernandez-Pozo N."/>
            <person name="Barry K."/>
            <person name="Chen C."/>
            <person name="Wang M."/>
            <person name="Lipzen A."/>
            <person name="Daum C."/>
            <person name="Saski C.A."/>
            <person name="Payton A.C."/>
            <person name="Mcbreen J.C."/>
            <person name="Conrad R.E."/>
            <person name="Kollar L.M."/>
            <person name="Olsson S."/>
            <person name="Huttunen S."/>
            <person name="Landis J.B."/>
            <person name="Wickett N.J."/>
            <person name="Johnson M.G."/>
            <person name="Rensing S.A."/>
            <person name="Grimwood J."/>
            <person name="Schmutz J."/>
            <person name="Mcdaniel S.F."/>
        </authorList>
    </citation>
    <scope>NUCLEOTIDE SEQUENCE</scope>
    <source>
        <strain evidence="1">R40</strain>
    </source>
</reference>
<gene>
    <name evidence="1" type="ORF">KC19_3G033900</name>
</gene>
<evidence type="ECO:0000313" key="2">
    <source>
        <dbReference type="Proteomes" id="UP000822688"/>
    </source>
</evidence>
<proteinExistence type="predicted"/>
<evidence type="ECO:0000313" key="1">
    <source>
        <dbReference type="EMBL" id="KAG0582096.1"/>
    </source>
</evidence>
<dbReference type="Proteomes" id="UP000822688">
    <property type="component" value="Chromosome 3"/>
</dbReference>
<protein>
    <submittedName>
        <fullName evidence="1">Uncharacterized protein</fullName>
    </submittedName>
</protein>
<keyword evidence="2" id="KW-1185">Reference proteome</keyword>
<accession>A0A8T0IGT8</accession>